<dbReference type="EMBL" id="FNEH01000001">
    <property type="protein sequence ID" value="SDI04840.1"/>
    <property type="molecule type" value="Genomic_DNA"/>
</dbReference>
<name>A0A1G8HEF6_9FIRM</name>
<organism evidence="1 2">
    <name type="scientific">Halanaerobium congolense</name>
    <dbReference type="NCBI Taxonomy" id="54121"/>
    <lineage>
        <taxon>Bacteria</taxon>
        <taxon>Bacillati</taxon>
        <taxon>Bacillota</taxon>
        <taxon>Clostridia</taxon>
        <taxon>Halanaerobiales</taxon>
        <taxon>Halanaerobiaceae</taxon>
        <taxon>Halanaerobium</taxon>
    </lineage>
</organism>
<evidence type="ECO:0000313" key="1">
    <source>
        <dbReference type="EMBL" id="SDI04840.1"/>
    </source>
</evidence>
<accession>A0A1G8HEF6</accession>
<reference evidence="1 2" key="1">
    <citation type="submission" date="2016-10" db="EMBL/GenBank/DDBJ databases">
        <authorList>
            <person name="de Groot N.N."/>
        </authorList>
    </citation>
    <scope>NUCLEOTIDE SEQUENCE [LARGE SCALE GENOMIC DNA]</scope>
    <source>
        <strain evidence="1 2">WG7</strain>
    </source>
</reference>
<sequence length="40" mass="4511">MSKKLFAVGITLFFLFSLSSGVFARIGDYYGLESMLISDW</sequence>
<gene>
    <name evidence="1" type="ORF">SAMN04515654_10181</name>
</gene>
<dbReference type="RefSeq" id="WP_256335469.1">
    <property type="nucleotide sequence ID" value="NZ_FNEH01000001.1"/>
</dbReference>
<evidence type="ECO:0000313" key="2">
    <source>
        <dbReference type="Proteomes" id="UP000198945"/>
    </source>
</evidence>
<proteinExistence type="predicted"/>
<dbReference type="AlphaFoldDB" id="A0A1G8HEF6"/>
<dbReference type="Proteomes" id="UP000198945">
    <property type="component" value="Unassembled WGS sequence"/>
</dbReference>
<protein>
    <submittedName>
        <fullName evidence="1">Uncharacterized protein</fullName>
    </submittedName>
</protein>